<reference evidence="2 3" key="1">
    <citation type="submission" date="2024-02" db="EMBL/GenBank/DDBJ databases">
        <title>De novo assembly and annotation of 12 fungi associated with fruit tree decline syndrome in Ontario, Canada.</title>
        <authorList>
            <person name="Sulman M."/>
            <person name="Ellouze W."/>
            <person name="Ilyukhin E."/>
        </authorList>
    </citation>
    <scope>NUCLEOTIDE SEQUENCE [LARGE SCALE GENOMIC DNA]</scope>
    <source>
        <strain evidence="2 3">M42-189</strain>
    </source>
</reference>
<evidence type="ECO:0000256" key="1">
    <source>
        <dbReference type="SAM" id="MobiDB-lite"/>
    </source>
</evidence>
<proteinExistence type="predicted"/>
<dbReference type="PANTHER" id="PTHR24305:SF229">
    <property type="entry name" value="P450, PUTATIVE (EUROFUNG)-RELATED"/>
    <property type="match status" value="1"/>
</dbReference>
<protein>
    <recommendedName>
        <fullName evidence="4">Cytochrome P450</fullName>
    </recommendedName>
</protein>
<dbReference type="InterPro" id="IPR001128">
    <property type="entry name" value="Cyt_P450"/>
</dbReference>
<feature type="compositionally biased region" description="Pro residues" evidence="1">
    <location>
        <begin position="268"/>
        <end position="277"/>
    </location>
</feature>
<dbReference type="EMBL" id="JAKJXO020000015">
    <property type="protein sequence ID" value="KAL1595980.1"/>
    <property type="molecule type" value="Genomic_DNA"/>
</dbReference>
<evidence type="ECO:0008006" key="4">
    <source>
        <dbReference type="Google" id="ProtNLM"/>
    </source>
</evidence>
<sequence length="323" mass="36514">MLYTFDIIGELFYGRAFGFLDEGKDQNDWIKSLDKMIPFVCLMGVAPPFLRPLIGLATMLTPAGKEIRKGVYVVQVPPYAHNGCREDLDSPDNPYGRYVKLYPAPTVTFQDPLLTLPFSKNIGSSSARLMKEAYSSRLSGPRTDMAQQVFDIYENNSEKLDFHWGDVEQESHGALFPGSDTTAIAFRSLFYHLMRHPAVYSRLEKEIDDAVREARLNLPPSYKQASQLPYLCACVKEALRIHPGAQLCTSLLPHRNLHHSNAHSTPPHSAPLRPPPQQHVHPPGLHRRHQRRSPPLRHQGLRRRRAGVQPWALDGFRARGVDG</sequence>
<dbReference type="SUPFAM" id="SSF48264">
    <property type="entry name" value="Cytochrome P450"/>
    <property type="match status" value="1"/>
</dbReference>
<feature type="compositionally biased region" description="Basic residues" evidence="1">
    <location>
        <begin position="284"/>
        <end position="306"/>
    </location>
</feature>
<dbReference type="PANTHER" id="PTHR24305">
    <property type="entry name" value="CYTOCHROME P450"/>
    <property type="match status" value="1"/>
</dbReference>
<evidence type="ECO:0000313" key="3">
    <source>
        <dbReference type="Proteomes" id="UP001521785"/>
    </source>
</evidence>
<dbReference type="Proteomes" id="UP001521785">
    <property type="component" value="Unassembled WGS sequence"/>
</dbReference>
<dbReference type="InterPro" id="IPR050121">
    <property type="entry name" value="Cytochrome_P450_monoxygenase"/>
</dbReference>
<keyword evidence="3" id="KW-1185">Reference proteome</keyword>
<feature type="region of interest" description="Disordered" evidence="1">
    <location>
        <begin position="258"/>
        <end position="308"/>
    </location>
</feature>
<evidence type="ECO:0000313" key="2">
    <source>
        <dbReference type="EMBL" id="KAL1595980.1"/>
    </source>
</evidence>
<organism evidence="2 3">
    <name type="scientific">Paraconiothyrium brasiliense</name>
    <dbReference type="NCBI Taxonomy" id="300254"/>
    <lineage>
        <taxon>Eukaryota</taxon>
        <taxon>Fungi</taxon>
        <taxon>Dikarya</taxon>
        <taxon>Ascomycota</taxon>
        <taxon>Pezizomycotina</taxon>
        <taxon>Dothideomycetes</taxon>
        <taxon>Pleosporomycetidae</taxon>
        <taxon>Pleosporales</taxon>
        <taxon>Massarineae</taxon>
        <taxon>Didymosphaeriaceae</taxon>
        <taxon>Paraconiothyrium</taxon>
    </lineage>
</organism>
<dbReference type="Gene3D" id="1.10.630.10">
    <property type="entry name" value="Cytochrome P450"/>
    <property type="match status" value="1"/>
</dbReference>
<gene>
    <name evidence="2" type="ORF">SLS60_009670</name>
</gene>
<dbReference type="InterPro" id="IPR036396">
    <property type="entry name" value="Cyt_P450_sf"/>
</dbReference>
<name>A0ABR3QUY7_9PLEO</name>
<dbReference type="Pfam" id="PF00067">
    <property type="entry name" value="p450"/>
    <property type="match status" value="1"/>
</dbReference>
<accession>A0ABR3QUY7</accession>
<comment type="caution">
    <text evidence="2">The sequence shown here is derived from an EMBL/GenBank/DDBJ whole genome shotgun (WGS) entry which is preliminary data.</text>
</comment>